<dbReference type="SUPFAM" id="SSF56112">
    <property type="entry name" value="Protein kinase-like (PK-like)"/>
    <property type="match status" value="1"/>
</dbReference>
<dbReference type="InterPro" id="IPR050249">
    <property type="entry name" value="Pseudomonas-type_ThrB"/>
</dbReference>
<feature type="domain" description="Aminoglycoside phosphotransferase" evidence="2">
    <location>
        <begin position="23"/>
        <end position="227"/>
    </location>
</feature>
<proteinExistence type="inferred from homology"/>
<gene>
    <name evidence="3" type="ORF">SAMN06265827_12728</name>
</gene>
<dbReference type="Proteomes" id="UP000219573">
    <property type="component" value="Unassembled WGS sequence"/>
</dbReference>
<dbReference type="EMBL" id="OBDZ01000027">
    <property type="protein sequence ID" value="SNY40674.1"/>
    <property type="molecule type" value="Genomic_DNA"/>
</dbReference>
<evidence type="ECO:0000313" key="3">
    <source>
        <dbReference type="EMBL" id="SNY40674.1"/>
    </source>
</evidence>
<keyword evidence="3" id="KW-0808">Transferase</keyword>
<keyword evidence="4" id="KW-1185">Reference proteome</keyword>
<dbReference type="PANTHER" id="PTHR21064">
    <property type="entry name" value="AMINOGLYCOSIDE PHOSPHOTRANSFERASE DOMAIN-CONTAINING PROTEIN-RELATED"/>
    <property type="match status" value="1"/>
</dbReference>
<name>A0A285HY92_9FIRM</name>
<sequence>MIDNAVLKEVVDKFGGNYSTLKLLGGFNDSVYEVKVNNESFIIKFFLPSQTNKSLIRGELNWINYLAENGMNVAKPVFSLQDNLIEEVKENNTLYYYVIFEKVGGDFIDEKDWEKDLIVKWGRAMGKMHNLAKSYVVSTVGKIKDWKTTDILINPPREVSDSILEKWEEYVEKLKSFPTCKECYGIIHNDLHQGNLYFDNGKVQLFDFGDCEYNWFIYDISISLYHAIQGISLNQKEDNLNFATKFMKNFMQGYRLENNIADKWIEKIPFFLEYRQIYSYLYILKHLNRYNVDERVKEILEEMKYRIENGISYLQGFDIEQFI</sequence>
<dbReference type="InterPro" id="IPR002575">
    <property type="entry name" value="Aminoglycoside_PTrfase"/>
</dbReference>
<reference evidence="4" key="1">
    <citation type="submission" date="2017-09" db="EMBL/GenBank/DDBJ databases">
        <authorList>
            <person name="Varghese N."/>
            <person name="Submissions S."/>
        </authorList>
    </citation>
    <scope>NUCLEOTIDE SEQUENCE [LARGE SCALE GENOMIC DNA]</scope>
    <source>
        <strain evidence="4">MSL47</strain>
    </source>
</reference>
<dbReference type="Gene3D" id="3.30.200.20">
    <property type="entry name" value="Phosphorylase Kinase, domain 1"/>
    <property type="match status" value="1"/>
</dbReference>
<comment type="similarity">
    <text evidence="1">Belongs to the pseudomonas-type ThrB family.</text>
</comment>
<dbReference type="GO" id="GO:0004413">
    <property type="term" value="F:homoserine kinase activity"/>
    <property type="evidence" value="ECO:0007669"/>
    <property type="project" value="TreeGrafter"/>
</dbReference>
<protein>
    <submittedName>
        <fullName evidence="3">Ser/Thr protein kinase RdoA involved in Cpx stress response, MazF antagonist</fullName>
    </submittedName>
</protein>
<evidence type="ECO:0000259" key="2">
    <source>
        <dbReference type="Pfam" id="PF01636"/>
    </source>
</evidence>
<dbReference type="RefSeq" id="WP_172431967.1">
    <property type="nucleotide sequence ID" value="NZ_OBDZ01000027.1"/>
</dbReference>
<dbReference type="AlphaFoldDB" id="A0A285HY92"/>
<evidence type="ECO:0000256" key="1">
    <source>
        <dbReference type="ARBA" id="ARBA00038240"/>
    </source>
</evidence>
<keyword evidence="3" id="KW-0418">Kinase</keyword>
<dbReference type="GO" id="GO:0009088">
    <property type="term" value="P:threonine biosynthetic process"/>
    <property type="evidence" value="ECO:0007669"/>
    <property type="project" value="TreeGrafter"/>
</dbReference>
<dbReference type="Gene3D" id="3.90.1200.10">
    <property type="match status" value="1"/>
</dbReference>
<dbReference type="PANTHER" id="PTHR21064:SF6">
    <property type="entry name" value="AMINOGLYCOSIDE PHOSPHOTRANSFERASE DOMAIN-CONTAINING PROTEIN"/>
    <property type="match status" value="1"/>
</dbReference>
<dbReference type="Pfam" id="PF01636">
    <property type="entry name" value="APH"/>
    <property type="match status" value="1"/>
</dbReference>
<accession>A0A285HY92</accession>
<dbReference type="InterPro" id="IPR011009">
    <property type="entry name" value="Kinase-like_dom_sf"/>
</dbReference>
<evidence type="ECO:0000313" key="4">
    <source>
        <dbReference type="Proteomes" id="UP000219573"/>
    </source>
</evidence>
<organism evidence="3 4">
    <name type="scientific">Orenia metallireducens</name>
    <dbReference type="NCBI Taxonomy" id="1413210"/>
    <lineage>
        <taxon>Bacteria</taxon>
        <taxon>Bacillati</taxon>
        <taxon>Bacillota</taxon>
        <taxon>Clostridia</taxon>
        <taxon>Halanaerobiales</taxon>
        <taxon>Halobacteroidaceae</taxon>
        <taxon>Orenia</taxon>
    </lineage>
</organism>